<dbReference type="InterPro" id="IPR002347">
    <property type="entry name" value="SDR_fam"/>
</dbReference>
<name>A0A0D0IVV5_9MICO</name>
<dbReference type="Proteomes" id="UP000032120">
    <property type="component" value="Unassembled WGS sequence"/>
</dbReference>
<dbReference type="PROSITE" id="PS00061">
    <property type="entry name" value="ADH_SHORT"/>
    <property type="match status" value="1"/>
</dbReference>
<sequence>MTTSRFAETVTIVTGASRGIGLAIAQRLVAEGGSVIITGRNQEALDEAVAGLGPNATGVAGRADDTEHRAAVFAHVAERHGRLDHLVNNAGINPVYGPIVDVDAGAARKILDVNVIASLDWSRDAVAAGLRSSIVNISSASALGASPGIAFYGISKAALMNLTVQLAFELAPKIRVNAVAPAVVKTAFARALYEGQEAEVSAAYPLGRLGEPEDIAGPVAFLLSADAAWITGQTVPIDGGGSIRPIL</sequence>
<dbReference type="EMBL" id="JXSQ01000001">
    <property type="protein sequence ID" value="KIP53723.1"/>
    <property type="molecule type" value="Genomic_DNA"/>
</dbReference>
<evidence type="ECO:0000313" key="4">
    <source>
        <dbReference type="Proteomes" id="UP000032120"/>
    </source>
</evidence>
<dbReference type="Pfam" id="PF13561">
    <property type="entry name" value="adh_short_C2"/>
    <property type="match status" value="1"/>
</dbReference>
<gene>
    <name evidence="3" type="ORF">SD72_00455</name>
</gene>
<comment type="similarity">
    <text evidence="1">Belongs to the short-chain dehydrogenases/reductases (SDR) family.</text>
</comment>
<organism evidence="3 4">
    <name type="scientific">Leucobacter komagatae</name>
    <dbReference type="NCBI Taxonomy" id="55969"/>
    <lineage>
        <taxon>Bacteria</taxon>
        <taxon>Bacillati</taxon>
        <taxon>Actinomycetota</taxon>
        <taxon>Actinomycetes</taxon>
        <taxon>Micrococcales</taxon>
        <taxon>Microbacteriaceae</taxon>
        <taxon>Leucobacter</taxon>
    </lineage>
</organism>
<dbReference type="InterPro" id="IPR020904">
    <property type="entry name" value="Sc_DH/Rdtase_CS"/>
</dbReference>
<evidence type="ECO:0000256" key="1">
    <source>
        <dbReference type="ARBA" id="ARBA00006484"/>
    </source>
</evidence>
<protein>
    <submittedName>
        <fullName evidence="3">3-ketoacyl-ACP reductase</fullName>
    </submittedName>
</protein>
<reference evidence="3 4" key="1">
    <citation type="submission" date="2015-01" db="EMBL/GenBank/DDBJ databases">
        <title>Draft genome sequence of Leucobacter komagatae strain VKM ST2845.</title>
        <authorList>
            <person name="Karlyshev A.V."/>
            <person name="Kudryashova E.B."/>
        </authorList>
    </citation>
    <scope>NUCLEOTIDE SEQUENCE [LARGE SCALE GENOMIC DNA]</scope>
    <source>
        <strain evidence="3 4">VKM ST2845</strain>
    </source>
</reference>
<accession>A0A0D0IVV5</accession>
<dbReference type="PRINTS" id="PR00080">
    <property type="entry name" value="SDRFAMILY"/>
</dbReference>
<dbReference type="PRINTS" id="PR00081">
    <property type="entry name" value="GDHRDH"/>
</dbReference>
<dbReference type="PANTHER" id="PTHR43943">
    <property type="entry name" value="DEHYDROGENASE/REDUCTASE (SDR FAMILY) MEMBER 4"/>
    <property type="match status" value="1"/>
</dbReference>
<keyword evidence="2" id="KW-0560">Oxidoreductase</keyword>
<evidence type="ECO:0000256" key="2">
    <source>
        <dbReference type="ARBA" id="ARBA00023002"/>
    </source>
</evidence>
<proteinExistence type="inferred from homology"/>
<dbReference type="Gene3D" id="3.40.50.720">
    <property type="entry name" value="NAD(P)-binding Rossmann-like Domain"/>
    <property type="match status" value="1"/>
</dbReference>
<dbReference type="InterPro" id="IPR036291">
    <property type="entry name" value="NAD(P)-bd_dom_sf"/>
</dbReference>
<dbReference type="RefSeq" id="WP_042542466.1">
    <property type="nucleotide sequence ID" value="NZ_JXSQ01000001.1"/>
</dbReference>
<evidence type="ECO:0000313" key="3">
    <source>
        <dbReference type="EMBL" id="KIP53723.1"/>
    </source>
</evidence>
<dbReference type="GO" id="GO:0016491">
    <property type="term" value="F:oxidoreductase activity"/>
    <property type="evidence" value="ECO:0007669"/>
    <property type="project" value="UniProtKB-KW"/>
</dbReference>
<dbReference type="FunFam" id="3.40.50.720:FF:000084">
    <property type="entry name" value="Short-chain dehydrogenase reductase"/>
    <property type="match status" value="1"/>
</dbReference>
<dbReference type="OrthoDB" id="517007at2"/>
<dbReference type="AlphaFoldDB" id="A0A0D0IVV5"/>
<comment type="caution">
    <text evidence="3">The sequence shown here is derived from an EMBL/GenBank/DDBJ whole genome shotgun (WGS) entry which is preliminary data.</text>
</comment>
<dbReference type="SUPFAM" id="SSF51735">
    <property type="entry name" value="NAD(P)-binding Rossmann-fold domains"/>
    <property type="match status" value="1"/>
</dbReference>
<dbReference type="NCBIfam" id="NF005559">
    <property type="entry name" value="PRK07231.1"/>
    <property type="match status" value="1"/>
</dbReference>
<dbReference type="CDD" id="cd05233">
    <property type="entry name" value="SDR_c"/>
    <property type="match status" value="1"/>
</dbReference>
<keyword evidence="4" id="KW-1185">Reference proteome</keyword>
<dbReference type="PANTHER" id="PTHR43943:SF2">
    <property type="entry name" value="DEHYDROGENASE_REDUCTASE 4"/>
    <property type="match status" value="1"/>
</dbReference>